<protein>
    <submittedName>
        <fullName evidence="1">Uncharacterized protein</fullName>
    </submittedName>
</protein>
<evidence type="ECO:0000313" key="2">
    <source>
        <dbReference type="Proteomes" id="UP000198341"/>
    </source>
</evidence>
<dbReference type="KEGG" id="bpg:Bathy03g00860"/>
<keyword evidence="2" id="KW-1185">Reference proteome</keyword>
<accession>K8ECT3</accession>
<evidence type="ECO:0000313" key="1">
    <source>
        <dbReference type="EMBL" id="CCO15784.1"/>
    </source>
</evidence>
<sequence length="68" mass="7420">MQEEFTAGGGGARGYCDVEEIKNAIKECEGLEGKKLEACYAQYGCDINIVTDHYAKVAGVEKKSQDEK</sequence>
<dbReference type="EMBL" id="FO082276">
    <property type="protein sequence ID" value="CCO15784.1"/>
    <property type="molecule type" value="Genomic_DNA"/>
</dbReference>
<dbReference type="Proteomes" id="UP000198341">
    <property type="component" value="Chromosome 3"/>
</dbReference>
<dbReference type="RefSeq" id="XP_007514347.1">
    <property type="nucleotide sequence ID" value="XM_007514285.1"/>
</dbReference>
<reference evidence="1 2" key="1">
    <citation type="submission" date="2011-10" db="EMBL/GenBank/DDBJ databases">
        <authorList>
            <person name="Genoscope - CEA"/>
        </authorList>
    </citation>
    <scope>NUCLEOTIDE SEQUENCE [LARGE SCALE GENOMIC DNA]</scope>
    <source>
        <strain evidence="1 2">RCC 1105</strain>
    </source>
</reference>
<proteinExistence type="predicted"/>
<dbReference type="GeneID" id="19016624"/>
<gene>
    <name evidence="1" type="ORF">Bathy03g00860</name>
</gene>
<dbReference type="OrthoDB" id="566239at2759"/>
<organism evidence="1 2">
    <name type="scientific">Bathycoccus prasinos</name>
    <dbReference type="NCBI Taxonomy" id="41875"/>
    <lineage>
        <taxon>Eukaryota</taxon>
        <taxon>Viridiplantae</taxon>
        <taxon>Chlorophyta</taxon>
        <taxon>Mamiellophyceae</taxon>
        <taxon>Mamiellales</taxon>
        <taxon>Bathycoccaceae</taxon>
        <taxon>Bathycoccus</taxon>
    </lineage>
</organism>
<dbReference type="AlphaFoldDB" id="K8ECT3"/>
<name>K8ECT3_9CHLO</name>